<accession>A0A2S6GP49</accession>
<dbReference type="OrthoDB" id="5563783at2"/>
<dbReference type="EMBL" id="PTIY01000015">
    <property type="protein sequence ID" value="PPK66999.1"/>
    <property type="molecule type" value="Genomic_DNA"/>
</dbReference>
<dbReference type="Pfam" id="PF14597">
    <property type="entry name" value="Lactamase_B_5"/>
    <property type="match status" value="1"/>
</dbReference>
<feature type="domain" description="Metallo-beta-lactamase" evidence="1">
    <location>
        <begin position="23"/>
        <end position="180"/>
    </location>
</feature>
<dbReference type="Proteomes" id="UP000238071">
    <property type="component" value="Unassembled WGS sequence"/>
</dbReference>
<dbReference type="SUPFAM" id="SSF56281">
    <property type="entry name" value="Metallo-hydrolase/oxidoreductase"/>
    <property type="match status" value="1"/>
</dbReference>
<keyword evidence="3" id="KW-1185">Reference proteome</keyword>
<organism evidence="2 3">
    <name type="scientific">Methylobacter tundripaludum</name>
    <dbReference type="NCBI Taxonomy" id="173365"/>
    <lineage>
        <taxon>Bacteria</taxon>
        <taxon>Pseudomonadati</taxon>
        <taxon>Pseudomonadota</taxon>
        <taxon>Gammaproteobacteria</taxon>
        <taxon>Methylococcales</taxon>
        <taxon>Methylococcaceae</taxon>
        <taxon>Methylobacter</taxon>
    </lineage>
</organism>
<dbReference type="Gene3D" id="3.60.15.10">
    <property type="entry name" value="Ribonuclease Z/Hydroxyacylglutathione hydrolase-like"/>
    <property type="match status" value="1"/>
</dbReference>
<comment type="caution">
    <text evidence="2">The sequence shown here is derived from an EMBL/GenBank/DDBJ whole genome shotgun (WGS) entry which is preliminary data.</text>
</comment>
<protein>
    <submittedName>
        <fullName evidence="2">Metallo-beta-lactamase superfamily protein</fullName>
    </submittedName>
</protein>
<dbReference type="SMART" id="SM00849">
    <property type="entry name" value="Lactamase_B"/>
    <property type="match status" value="1"/>
</dbReference>
<proteinExistence type="predicted"/>
<dbReference type="RefSeq" id="WP_104424971.1">
    <property type="nucleotide sequence ID" value="NZ_PTIY01000015.1"/>
</dbReference>
<evidence type="ECO:0000313" key="3">
    <source>
        <dbReference type="Proteomes" id="UP000238071"/>
    </source>
</evidence>
<sequence>MKLLHRKDLFGWSEFNRERNLDFHSVLWVREDGNVLIDPLPMSEHDHSHLQSLGGVSFIVITNSDHCRDAEHIAEVTGAAIYGPAAEEETFPLACARWLHDEEEIVPGLVAYQLNGSKTPGELALLLKHSTLITGDLIRCHIGGELCMLPDEKLKDKAKAVQSVKRIADLPDIKAVLTGDGWPLFNHGGEALHRLARSLNQ</sequence>
<gene>
    <name evidence="2" type="ORF">B0F88_11589</name>
</gene>
<evidence type="ECO:0000259" key="1">
    <source>
        <dbReference type="SMART" id="SM00849"/>
    </source>
</evidence>
<reference evidence="2 3" key="1">
    <citation type="submission" date="2018-02" db="EMBL/GenBank/DDBJ databases">
        <title>Subsurface microbial communities from deep shales in Ohio and West Virginia, USA.</title>
        <authorList>
            <person name="Wrighton K."/>
        </authorList>
    </citation>
    <scope>NUCLEOTIDE SEQUENCE [LARGE SCALE GENOMIC DNA]</scope>
    <source>
        <strain evidence="2 3">OWC-G53F</strain>
    </source>
</reference>
<dbReference type="InterPro" id="IPR001279">
    <property type="entry name" value="Metallo-B-lactamas"/>
</dbReference>
<dbReference type="AlphaFoldDB" id="A0A2S6GP49"/>
<name>A0A2S6GP49_9GAMM</name>
<dbReference type="InterPro" id="IPR036866">
    <property type="entry name" value="RibonucZ/Hydroxyglut_hydro"/>
</dbReference>
<evidence type="ECO:0000313" key="2">
    <source>
        <dbReference type="EMBL" id="PPK66999.1"/>
    </source>
</evidence>